<sequence length="396" mass="43392">MNNKRNCDGAWLTKHERDGVTESSDKATSTSNLAVQSDEHLRKIFIGGLPTQTCPDTLREYFSQFGAVADAVVMRDPVSNHSRGFGFVTFVDPGSVDNVQSTKPHVIDYKTVETKPALPRLEFNKPPGMVGEQTNKIFLGGLKDCHDESVIREYFSKFGDIMSVKLLVDKDTGRKRGFGFLEYTDVDGAERALVQSKPIINFIMIEVKKSTQRPDSGKRLRIPVGGAARAGYVPPQPAMFDRHCYNAHYNSYLAQCTLPPSAYSNGWASYVDPTIAPTMKRNVIYYAMPQSVSHGAHAAYNAAQMSDRSHLIECVPKTGPKPHQTPTHQRPMNDYKSVQAAAATAAAAAAALARDNVVDVGAGGDAAVAMDRKWPTENNKVVKPAQSLDHSSSFIR</sequence>
<keyword evidence="6" id="KW-1185">Reference proteome</keyword>
<dbReference type="EMBL" id="AP029263">
    <property type="protein sequence ID" value="BFF90789.1"/>
    <property type="molecule type" value="Genomic_DNA"/>
</dbReference>
<proteinExistence type="predicted"/>
<dbReference type="Gene3D" id="3.30.70.330">
    <property type="match status" value="2"/>
</dbReference>
<dbReference type="InterPro" id="IPR012677">
    <property type="entry name" value="Nucleotide-bd_a/b_plait_sf"/>
</dbReference>
<keyword evidence="1" id="KW-0677">Repeat</keyword>
<dbReference type="PROSITE" id="PS50102">
    <property type="entry name" value="RRM"/>
    <property type="match status" value="2"/>
</dbReference>
<dbReference type="Pfam" id="PF00076">
    <property type="entry name" value="RRM_1"/>
    <property type="match status" value="2"/>
</dbReference>
<feature type="domain" description="RRM" evidence="4">
    <location>
        <begin position="135"/>
        <end position="227"/>
    </location>
</feature>
<evidence type="ECO:0000313" key="5">
    <source>
        <dbReference type="EMBL" id="BFF90789.1"/>
    </source>
</evidence>
<dbReference type="Proteomes" id="UP001500889">
    <property type="component" value="Chromosome O"/>
</dbReference>
<organism evidence="5 6">
    <name type="scientific">Drosophila madeirensis</name>
    <name type="common">Fruit fly</name>
    <dbReference type="NCBI Taxonomy" id="30013"/>
    <lineage>
        <taxon>Eukaryota</taxon>
        <taxon>Metazoa</taxon>
        <taxon>Ecdysozoa</taxon>
        <taxon>Arthropoda</taxon>
        <taxon>Hexapoda</taxon>
        <taxon>Insecta</taxon>
        <taxon>Pterygota</taxon>
        <taxon>Neoptera</taxon>
        <taxon>Endopterygota</taxon>
        <taxon>Diptera</taxon>
        <taxon>Brachycera</taxon>
        <taxon>Muscomorpha</taxon>
        <taxon>Ephydroidea</taxon>
        <taxon>Drosophilidae</taxon>
        <taxon>Drosophila</taxon>
        <taxon>Sophophora</taxon>
    </lineage>
</organism>
<dbReference type="AlphaFoldDB" id="A0AAU9F080"/>
<dbReference type="GO" id="GO:0098687">
    <property type="term" value="C:chromosomal region"/>
    <property type="evidence" value="ECO:0007669"/>
    <property type="project" value="UniProtKB-ARBA"/>
</dbReference>
<gene>
    <name evidence="5" type="ORF">DMAD_09250</name>
</gene>
<evidence type="ECO:0000256" key="1">
    <source>
        <dbReference type="ARBA" id="ARBA00022737"/>
    </source>
</evidence>
<feature type="domain" description="RRM" evidence="4">
    <location>
        <begin position="42"/>
        <end position="126"/>
    </location>
</feature>
<evidence type="ECO:0000313" key="6">
    <source>
        <dbReference type="Proteomes" id="UP001500889"/>
    </source>
</evidence>
<dbReference type="SUPFAM" id="SSF54928">
    <property type="entry name" value="RNA-binding domain, RBD"/>
    <property type="match status" value="2"/>
</dbReference>
<dbReference type="PANTHER" id="PTHR48032:SF6">
    <property type="entry name" value="RNA-BINDING (RRM_RBD_RNP MOTIFS) FAMILY PROTEIN"/>
    <property type="match status" value="1"/>
</dbReference>
<keyword evidence="2 3" id="KW-0694">RNA-binding</keyword>
<evidence type="ECO:0000256" key="2">
    <source>
        <dbReference type="ARBA" id="ARBA00022884"/>
    </source>
</evidence>
<dbReference type="GO" id="GO:1990904">
    <property type="term" value="C:ribonucleoprotein complex"/>
    <property type="evidence" value="ECO:0007669"/>
    <property type="project" value="UniProtKB-KW"/>
</dbReference>
<protein>
    <submittedName>
        <fullName evidence="5">Heterogeneous nuclear ribonucleoprotein 87F</fullName>
    </submittedName>
</protein>
<accession>A0AAU9F080</accession>
<dbReference type="GO" id="GO:0003729">
    <property type="term" value="F:mRNA binding"/>
    <property type="evidence" value="ECO:0007669"/>
    <property type="project" value="TreeGrafter"/>
</dbReference>
<dbReference type="FunFam" id="3.30.70.330:FF:000040">
    <property type="entry name" value="Heterogeneous nuclear ribonucleoprotein A2/B1"/>
    <property type="match status" value="1"/>
</dbReference>
<name>A0AAU9F080_DROMD</name>
<keyword evidence="5" id="KW-0687">Ribonucleoprotein</keyword>
<dbReference type="GO" id="GO:0006417">
    <property type="term" value="P:regulation of translation"/>
    <property type="evidence" value="ECO:0007669"/>
    <property type="project" value="TreeGrafter"/>
</dbReference>
<evidence type="ECO:0000259" key="4">
    <source>
        <dbReference type="PROSITE" id="PS50102"/>
    </source>
</evidence>
<reference evidence="5 6" key="1">
    <citation type="submission" date="2024-02" db="EMBL/GenBank/DDBJ databases">
        <title>A chromosome-level genome assembly of Drosophila madeirensis, a fruit fly species endemic to Madeira island.</title>
        <authorList>
            <person name="Tomihara K."/>
            <person name="Llopart A."/>
            <person name="Yamamoto D."/>
        </authorList>
    </citation>
    <scope>NUCLEOTIDE SEQUENCE [LARGE SCALE GENOMIC DNA]</scope>
    <source>
        <strain evidence="5 6">RF1</strain>
    </source>
</reference>
<dbReference type="InterPro" id="IPR000504">
    <property type="entry name" value="RRM_dom"/>
</dbReference>
<dbReference type="SMART" id="SM00360">
    <property type="entry name" value="RRM"/>
    <property type="match status" value="2"/>
</dbReference>
<dbReference type="PANTHER" id="PTHR48032">
    <property type="entry name" value="RNA-BINDING PROTEIN MUSASHI HOMOLOG RBP6"/>
    <property type="match status" value="1"/>
</dbReference>
<dbReference type="InterPro" id="IPR035979">
    <property type="entry name" value="RBD_domain_sf"/>
</dbReference>
<evidence type="ECO:0000256" key="3">
    <source>
        <dbReference type="PROSITE-ProRule" id="PRU00176"/>
    </source>
</evidence>